<protein>
    <submittedName>
        <fullName evidence="1">Uncharacterized protein</fullName>
    </submittedName>
</protein>
<keyword evidence="2" id="KW-1185">Reference proteome</keyword>
<dbReference type="AlphaFoldDB" id="A0A4S2KDH9"/>
<organism evidence="1 2">
    <name type="scientific">Temnothorax longispinosus</name>
    <dbReference type="NCBI Taxonomy" id="300112"/>
    <lineage>
        <taxon>Eukaryota</taxon>
        <taxon>Metazoa</taxon>
        <taxon>Ecdysozoa</taxon>
        <taxon>Arthropoda</taxon>
        <taxon>Hexapoda</taxon>
        <taxon>Insecta</taxon>
        <taxon>Pterygota</taxon>
        <taxon>Neoptera</taxon>
        <taxon>Endopterygota</taxon>
        <taxon>Hymenoptera</taxon>
        <taxon>Apocrita</taxon>
        <taxon>Aculeata</taxon>
        <taxon>Formicoidea</taxon>
        <taxon>Formicidae</taxon>
        <taxon>Myrmicinae</taxon>
        <taxon>Temnothorax</taxon>
    </lineage>
</organism>
<gene>
    <name evidence="1" type="ORF">DBV15_00107</name>
</gene>
<evidence type="ECO:0000313" key="1">
    <source>
        <dbReference type="EMBL" id="TGZ47363.1"/>
    </source>
</evidence>
<sequence length="167" mass="19033">MEINALAGTERTFQSPLLIMSDCFRIKRSSGRVTEIRRIPTGNADVTRRTAPNTNPGRSILMKFTASRRAAQLDEEAEKERDRERNFKADAKRLQPGSNNRLLPKQSNIHHEVNIHQDVGINPVWKLYPNARKLLLNSKSRGRIRRTLRTSHVTPSPTISGCYSSWS</sequence>
<dbReference type="EMBL" id="QBLH01002732">
    <property type="protein sequence ID" value="TGZ47363.1"/>
    <property type="molecule type" value="Genomic_DNA"/>
</dbReference>
<reference evidence="1 2" key="1">
    <citation type="journal article" date="2019" name="Philos. Trans. R. Soc. Lond., B, Biol. Sci.">
        <title>Ant behaviour and brain gene expression of defending hosts depend on the ecological success of the intruding social parasite.</title>
        <authorList>
            <person name="Kaur R."/>
            <person name="Stoldt M."/>
            <person name="Jongepier E."/>
            <person name="Feldmeyer B."/>
            <person name="Menzel F."/>
            <person name="Bornberg-Bauer E."/>
            <person name="Foitzik S."/>
        </authorList>
    </citation>
    <scope>NUCLEOTIDE SEQUENCE [LARGE SCALE GENOMIC DNA]</scope>
    <source>
        <tissue evidence="1">Whole body</tissue>
    </source>
</reference>
<name>A0A4S2KDH9_9HYME</name>
<comment type="caution">
    <text evidence="1">The sequence shown here is derived from an EMBL/GenBank/DDBJ whole genome shotgun (WGS) entry which is preliminary data.</text>
</comment>
<evidence type="ECO:0000313" key="2">
    <source>
        <dbReference type="Proteomes" id="UP000310200"/>
    </source>
</evidence>
<accession>A0A4S2KDH9</accession>
<proteinExistence type="predicted"/>
<dbReference type="Proteomes" id="UP000310200">
    <property type="component" value="Unassembled WGS sequence"/>
</dbReference>